<evidence type="ECO:0000256" key="1">
    <source>
        <dbReference type="ARBA" id="ARBA00023016"/>
    </source>
</evidence>
<reference evidence="5" key="1">
    <citation type="submission" date="2020-10" db="EMBL/GenBank/DDBJ databases">
        <authorList>
            <person name="Gilroy R."/>
        </authorList>
    </citation>
    <scope>NUCLEOTIDE SEQUENCE</scope>
    <source>
        <strain evidence="5">ChiHile30-977</strain>
    </source>
</reference>
<dbReference type="Gene3D" id="2.60.40.790">
    <property type="match status" value="1"/>
</dbReference>
<dbReference type="SUPFAM" id="SSF49764">
    <property type="entry name" value="HSP20-like chaperones"/>
    <property type="match status" value="1"/>
</dbReference>
<dbReference type="PANTHER" id="PTHR46733:SF4">
    <property type="entry name" value="HEAT SHOCK PROTEIN 21, CHLOROPLASTIC"/>
    <property type="match status" value="1"/>
</dbReference>
<dbReference type="Proteomes" id="UP000886819">
    <property type="component" value="Unassembled WGS sequence"/>
</dbReference>
<organism evidence="5 6">
    <name type="scientific">Candidatus Avichristensenella intestinipullorum</name>
    <dbReference type="NCBI Taxonomy" id="2840693"/>
    <lineage>
        <taxon>Bacteria</taxon>
        <taxon>Bacillati</taxon>
        <taxon>Bacillota</taxon>
        <taxon>Clostridia</taxon>
        <taxon>Candidatus Avichristensenella</taxon>
    </lineage>
</organism>
<dbReference type="InterPro" id="IPR008978">
    <property type="entry name" value="HSP20-like_chaperone"/>
</dbReference>
<dbReference type="PANTHER" id="PTHR46733">
    <property type="entry name" value="26.5 KDA HEAT SHOCK PROTEIN, MITOCHONDRIAL"/>
    <property type="match status" value="1"/>
</dbReference>
<dbReference type="AlphaFoldDB" id="A0A9D0YXF9"/>
<evidence type="ECO:0000313" key="5">
    <source>
        <dbReference type="EMBL" id="HIQ63504.1"/>
    </source>
</evidence>
<sequence length="137" mass="15761">MLNMIRYNNTPTTRRNVVGYWPFQDDFFRPFWDMSTGTMRTAVKETEQAYLLDAEMAGFEPNEIDVSLQDGRLTIAAEHKEGNENETAFGSRSVRRTFTVEGVDEEHITAQYRNGVLHVTLPKIKEDSPVSRKITVE</sequence>
<evidence type="ECO:0000313" key="6">
    <source>
        <dbReference type="Proteomes" id="UP000886819"/>
    </source>
</evidence>
<name>A0A9D0YXF9_9FIRM</name>
<evidence type="ECO:0000256" key="3">
    <source>
        <dbReference type="RuleBase" id="RU003616"/>
    </source>
</evidence>
<accession>A0A9D0YXF9</accession>
<dbReference type="GO" id="GO:0009408">
    <property type="term" value="P:response to heat"/>
    <property type="evidence" value="ECO:0007669"/>
    <property type="project" value="InterPro"/>
</dbReference>
<gene>
    <name evidence="5" type="ORF">IAA66_07975</name>
</gene>
<protein>
    <submittedName>
        <fullName evidence="5">Hsp20 family protein</fullName>
    </submittedName>
</protein>
<dbReference type="PROSITE" id="PS01031">
    <property type="entry name" value="SHSP"/>
    <property type="match status" value="1"/>
</dbReference>
<comment type="caution">
    <text evidence="5">The sequence shown here is derived from an EMBL/GenBank/DDBJ whole genome shotgun (WGS) entry which is preliminary data.</text>
</comment>
<proteinExistence type="inferred from homology"/>
<dbReference type="InterPro" id="IPR002068">
    <property type="entry name" value="A-crystallin/Hsp20_dom"/>
</dbReference>
<dbReference type="InterPro" id="IPR044587">
    <property type="entry name" value="HSP21-like"/>
</dbReference>
<keyword evidence="1" id="KW-0346">Stress response</keyword>
<reference evidence="5" key="2">
    <citation type="journal article" date="2021" name="PeerJ">
        <title>Extensive microbial diversity within the chicken gut microbiome revealed by metagenomics and culture.</title>
        <authorList>
            <person name="Gilroy R."/>
            <person name="Ravi A."/>
            <person name="Getino M."/>
            <person name="Pursley I."/>
            <person name="Horton D.L."/>
            <person name="Alikhan N.F."/>
            <person name="Baker D."/>
            <person name="Gharbi K."/>
            <person name="Hall N."/>
            <person name="Watson M."/>
            <person name="Adriaenssens E.M."/>
            <person name="Foster-Nyarko E."/>
            <person name="Jarju S."/>
            <person name="Secka A."/>
            <person name="Antonio M."/>
            <person name="Oren A."/>
            <person name="Chaudhuri R.R."/>
            <person name="La Ragione R."/>
            <person name="Hildebrand F."/>
            <person name="Pallen M.J."/>
        </authorList>
    </citation>
    <scope>NUCLEOTIDE SEQUENCE</scope>
    <source>
        <strain evidence="5">ChiHile30-977</strain>
    </source>
</reference>
<evidence type="ECO:0000259" key="4">
    <source>
        <dbReference type="PROSITE" id="PS01031"/>
    </source>
</evidence>
<evidence type="ECO:0000256" key="2">
    <source>
        <dbReference type="PROSITE-ProRule" id="PRU00285"/>
    </source>
</evidence>
<feature type="domain" description="SHSP" evidence="4">
    <location>
        <begin position="32"/>
        <end position="137"/>
    </location>
</feature>
<dbReference type="Pfam" id="PF00011">
    <property type="entry name" value="HSP20"/>
    <property type="match status" value="1"/>
</dbReference>
<dbReference type="EMBL" id="DVFI01000109">
    <property type="protein sequence ID" value="HIQ63504.1"/>
    <property type="molecule type" value="Genomic_DNA"/>
</dbReference>
<comment type="similarity">
    <text evidence="2 3">Belongs to the small heat shock protein (HSP20) family.</text>
</comment>